<evidence type="ECO:0000259" key="12">
    <source>
        <dbReference type="Pfam" id="PF01243"/>
    </source>
</evidence>
<keyword evidence="6 9" id="KW-0288">FMN</keyword>
<dbReference type="PROSITE" id="PS01064">
    <property type="entry name" value="PYRIDOX_OXIDASE"/>
    <property type="match status" value="1"/>
</dbReference>
<dbReference type="Gene3D" id="2.30.110.10">
    <property type="entry name" value="Electron Transport, Fmn-binding Protein, Chain A"/>
    <property type="match status" value="1"/>
</dbReference>
<feature type="binding site" evidence="9 10">
    <location>
        <position position="124"/>
    </location>
    <ligand>
        <name>substrate</name>
    </ligand>
</feature>
<dbReference type="InterPro" id="IPR012349">
    <property type="entry name" value="Split_barrel_FMN-bd"/>
</dbReference>
<dbReference type="PANTHER" id="PTHR10851">
    <property type="entry name" value="PYRIDOXINE-5-PHOSPHATE OXIDASE"/>
    <property type="match status" value="1"/>
</dbReference>
<feature type="binding site" evidence="9 11">
    <location>
        <position position="84"/>
    </location>
    <ligand>
        <name>FMN</name>
        <dbReference type="ChEBI" id="CHEBI:58210"/>
    </ligand>
</feature>
<evidence type="ECO:0000313" key="15">
    <source>
        <dbReference type="Proteomes" id="UP000030321"/>
    </source>
</evidence>
<dbReference type="SUPFAM" id="SSF50475">
    <property type="entry name" value="FMN-binding split barrel"/>
    <property type="match status" value="1"/>
</dbReference>
<comment type="catalytic activity">
    <reaction evidence="9">
        <text>pyridoxine 5'-phosphate + O2 = pyridoxal 5'-phosphate + H2O2</text>
        <dbReference type="Rhea" id="RHEA:15149"/>
        <dbReference type="ChEBI" id="CHEBI:15379"/>
        <dbReference type="ChEBI" id="CHEBI:16240"/>
        <dbReference type="ChEBI" id="CHEBI:58589"/>
        <dbReference type="ChEBI" id="CHEBI:597326"/>
        <dbReference type="EC" id="1.4.3.5"/>
    </reaction>
</comment>
<dbReference type="Pfam" id="PF10590">
    <property type="entry name" value="PNP_phzG_C"/>
    <property type="match status" value="1"/>
</dbReference>
<feature type="binding site" evidence="9 10">
    <location>
        <position position="132"/>
    </location>
    <ligand>
        <name>substrate</name>
    </ligand>
</feature>
<evidence type="ECO:0000256" key="9">
    <source>
        <dbReference type="HAMAP-Rule" id="MF_01629"/>
    </source>
</evidence>
<dbReference type="NCBIfam" id="TIGR00558">
    <property type="entry name" value="pdxH"/>
    <property type="match status" value="1"/>
</dbReference>
<accession>A0A0A1VRG6</accession>
<reference evidence="15" key="1">
    <citation type="journal article" date="2015" name="Genome">
        <title>Whole Genome Sequence of the Non-Microcystin-Producing Microcystis aeruginosa Strain NIES-44.</title>
        <authorList>
            <person name="Okano K."/>
            <person name="Miyata N."/>
            <person name="Ozaki Y."/>
        </authorList>
    </citation>
    <scope>NUCLEOTIDE SEQUENCE [LARGE SCALE GENOMIC DNA]</scope>
    <source>
        <strain evidence="15">NIES-44</strain>
    </source>
</reference>
<evidence type="ECO:0000256" key="2">
    <source>
        <dbReference type="ARBA" id="ARBA00005037"/>
    </source>
</evidence>
<evidence type="ECO:0000256" key="7">
    <source>
        <dbReference type="ARBA" id="ARBA00023002"/>
    </source>
</evidence>
<evidence type="ECO:0000256" key="11">
    <source>
        <dbReference type="PIRSR" id="PIRSR000190-2"/>
    </source>
</evidence>
<protein>
    <recommendedName>
        <fullName evidence="9">Pyridoxine/pyridoxamine 5'-phosphate oxidase</fullName>
        <ecNumber evidence="9">1.4.3.5</ecNumber>
    </recommendedName>
    <alternativeName>
        <fullName evidence="9">PNP/PMP oxidase</fullName>
        <shortName evidence="9">PNPOx</shortName>
    </alternativeName>
    <alternativeName>
        <fullName evidence="9">Pyridoxal 5'-phosphate synthase</fullName>
    </alternativeName>
</protein>
<dbReference type="AlphaFoldDB" id="A0A0A1VRG6"/>
<dbReference type="InterPro" id="IPR019740">
    <property type="entry name" value="Pyridox_Oxase_CS"/>
</dbReference>
<comment type="pathway">
    <text evidence="1 9">Cofactor metabolism; pyridoxal 5'-phosphate salvage; pyridoxal 5'-phosphate from pyridoxamine 5'-phosphate: step 1/1.</text>
</comment>
<proteinExistence type="inferred from homology"/>
<feature type="binding site" evidence="9 11">
    <location>
        <position position="186"/>
    </location>
    <ligand>
        <name>FMN</name>
        <dbReference type="ChEBI" id="CHEBI:58210"/>
    </ligand>
</feature>
<dbReference type="InterPro" id="IPR011576">
    <property type="entry name" value="Pyridox_Oxase_N"/>
</dbReference>
<feature type="binding site" evidence="9 10">
    <location>
        <position position="128"/>
    </location>
    <ligand>
        <name>substrate</name>
    </ligand>
</feature>
<feature type="domain" description="Pyridoxamine 5'-phosphate oxidase N-terminal" evidence="12">
    <location>
        <begin position="42"/>
        <end position="159"/>
    </location>
</feature>
<sequence length="214" mass="24959">MDISIADLRLDYNLEELLESETSADPFIVFKQWLERAVSSGRLEPNAMTLATISPEGKPRARMVLLKDFDPRGFVLFTNYQSAKGQELIANPNAALVFWWGELQRQIRIEGTVEKISEEESDNYFFVRPWESRLGAWASNQSEVISGRDILEKRLTELKEEYAGREVPRPPHWGGFRLIPSLIEFWQGRPSRLHDRLCYYRQEDGSWQRQRLAP</sequence>
<dbReference type="InterPro" id="IPR019576">
    <property type="entry name" value="Pyridoxamine_oxidase_dimer_C"/>
</dbReference>
<keyword evidence="5 9" id="KW-0285">Flavoprotein</keyword>
<dbReference type="RefSeq" id="WP_002802042.1">
    <property type="nucleotide sequence ID" value="NZ_BBPA01000020.1"/>
</dbReference>
<evidence type="ECO:0000256" key="5">
    <source>
        <dbReference type="ARBA" id="ARBA00022630"/>
    </source>
</evidence>
<evidence type="ECO:0000256" key="1">
    <source>
        <dbReference type="ARBA" id="ARBA00004738"/>
    </source>
</evidence>
<dbReference type="NCBIfam" id="NF004231">
    <property type="entry name" value="PRK05679.1"/>
    <property type="match status" value="1"/>
</dbReference>
<organism evidence="14 15">
    <name type="scientific">Microcystis aeruginosa NIES-44</name>
    <dbReference type="NCBI Taxonomy" id="449439"/>
    <lineage>
        <taxon>Bacteria</taxon>
        <taxon>Bacillati</taxon>
        <taxon>Cyanobacteriota</taxon>
        <taxon>Cyanophyceae</taxon>
        <taxon>Oscillatoriophycideae</taxon>
        <taxon>Chroococcales</taxon>
        <taxon>Microcystaceae</taxon>
        <taxon>Microcystis</taxon>
    </lineage>
</organism>
<name>A0A0A1VRG6_MICAE</name>
<comment type="caution">
    <text evidence="14">The sequence shown here is derived from an EMBL/GenBank/DDBJ whole genome shotgun (WGS) entry which is preliminary data.</text>
</comment>
<feature type="binding site" evidence="9 11">
    <location>
        <position position="106"/>
    </location>
    <ligand>
        <name>FMN</name>
        <dbReference type="ChEBI" id="CHEBI:58210"/>
    </ligand>
</feature>
<feature type="binding site" evidence="10">
    <location>
        <begin position="9"/>
        <end position="12"/>
    </location>
    <ligand>
        <name>substrate</name>
    </ligand>
</feature>
<dbReference type="Proteomes" id="UP000030321">
    <property type="component" value="Unassembled WGS sequence"/>
</dbReference>
<feature type="binding site" evidence="9 11">
    <location>
        <begin position="77"/>
        <end position="78"/>
    </location>
    <ligand>
        <name>FMN</name>
        <dbReference type="ChEBI" id="CHEBI:58210"/>
    </ligand>
</feature>
<dbReference type="UniPathway" id="UPA01068">
    <property type="reaction ID" value="UER00304"/>
</dbReference>
<dbReference type="GO" id="GO:0010181">
    <property type="term" value="F:FMN binding"/>
    <property type="evidence" value="ECO:0007669"/>
    <property type="project" value="UniProtKB-UniRule"/>
</dbReference>
<feature type="binding site" evidence="9 10">
    <location>
        <position position="67"/>
    </location>
    <ligand>
        <name>substrate</name>
    </ligand>
</feature>
<comment type="caution">
    <text evidence="9">Lacks conserved residue(s) required for the propagation of feature annotation.</text>
</comment>
<dbReference type="FunFam" id="2.30.110.10:FF:000005">
    <property type="entry name" value="NAD(P)H-hydrate epimerase"/>
    <property type="match status" value="1"/>
</dbReference>
<evidence type="ECO:0000313" key="14">
    <source>
        <dbReference type="EMBL" id="GAL92387.1"/>
    </source>
</evidence>
<gene>
    <name evidence="9" type="primary">pdxH</name>
    <name evidence="14" type="ORF">N44_00945</name>
</gene>
<dbReference type="EMBL" id="BBPA01000020">
    <property type="protein sequence ID" value="GAL92387.1"/>
    <property type="molecule type" value="Genomic_DNA"/>
</dbReference>
<comment type="catalytic activity">
    <reaction evidence="9">
        <text>pyridoxamine 5'-phosphate + O2 + H2O = pyridoxal 5'-phosphate + H2O2 + NH4(+)</text>
        <dbReference type="Rhea" id="RHEA:15817"/>
        <dbReference type="ChEBI" id="CHEBI:15377"/>
        <dbReference type="ChEBI" id="CHEBI:15379"/>
        <dbReference type="ChEBI" id="CHEBI:16240"/>
        <dbReference type="ChEBI" id="CHEBI:28938"/>
        <dbReference type="ChEBI" id="CHEBI:58451"/>
        <dbReference type="ChEBI" id="CHEBI:597326"/>
        <dbReference type="EC" id="1.4.3.5"/>
    </reaction>
</comment>
<keyword evidence="8 9" id="KW-0664">Pyridoxine biosynthesis</keyword>
<dbReference type="GO" id="GO:0008615">
    <property type="term" value="P:pyridoxine biosynthetic process"/>
    <property type="evidence" value="ECO:0007669"/>
    <property type="project" value="UniProtKB-UniRule"/>
</dbReference>
<comment type="function">
    <text evidence="9">Catalyzes the oxidation of either pyridoxine 5'-phosphate (PNP) or pyridoxamine 5'-phosphate (PMP) into pyridoxal 5'-phosphate (PLP).</text>
</comment>
<evidence type="ECO:0000256" key="3">
    <source>
        <dbReference type="ARBA" id="ARBA00007301"/>
    </source>
</evidence>
<feature type="binding site" evidence="9 11">
    <location>
        <begin position="141"/>
        <end position="142"/>
    </location>
    <ligand>
        <name>FMN</name>
        <dbReference type="ChEBI" id="CHEBI:58210"/>
    </ligand>
</feature>
<evidence type="ECO:0000256" key="6">
    <source>
        <dbReference type="ARBA" id="ARBA00022643"/>
    </source>
</evidence>
<comment type="cofactor">
    <cofactor evidence="9 11">
        <name>FMN</name>
        <dbReference type="ChEBI" id="CHEBI:58210"/>
    </cofactor>
    <text evidence="9 11">Binds 1 FMN per subunit.</text>
</comment>
<dbReference type="PANTHER" id="PTHR10851:SF0">
    <property type="entry name" value="PYRIDOXINE-5'-PHOSPHATE OXIDASE"/>
    <property type="match status" value="1"/>
</dbReference>
<evidence type="ECO:0000256" key="4">
    <source>
        <dbReference type="ARBA" id="ARBA00011738"/>
    </source>
</evidence>
<feature type="binding site" evidence="9 11">
    <location>
        <position position="196"/>
    </location>
    <ligand>
        <name>FMN</name>
        <dbReference type="ChEBI" id="CHEBI:58210"/>
    </ligand>
</feature>
<dbReference type="Pfam" id="PF01243">
    <property type="entry name" value="PNPOx_N"/>
    <property type="match status" value="1"/>
</dbReference>
<comment type="pathway">
    <text evidence="2 9">Cofactor metabolism; pyridoxal 5'-phosphate salvage; pyridoxal 5'-phosphate from pyridoxine 5'-phosphate: step 1/1.</text>
</comment>
<keyword evidence="7 9" id="KW-0560">Oxidoreductase</keyword>
<evidence type="ECO:0000256" key="10">
    <source>
        <dbReference type="PIRSR" id="PIRSR000190-1"/>
    </source>
</evidence>
<feature type="binding site" evidence="9 11">
    <location>
        <begin position="62"/>
        <end position="67"/>
    </location>
    <ligand>
        <name>FMN</name>
        <dbReference type="ChEBI" id="CHEBI:58210"/>
    </ligand>
</feature>
<dbReference type="GO" id="GO:0004733">
    <property type="term" value="F:pyridoxamine phosphate oxidase activity"/>
    <property type="evidence" value="ECO:0007669"/>
    <property type="project" value="UniProtKB-UniRule"/>
</dbReference>
<dbReference type="HAMAP" id="MF_01629">
    <property type="entry name" value="PdxH"/>
    <property type="match status" value="1"/>
</dbReference>
<feature type="binding site" evidence="9 10">
    <location>
        <begin position="192"/>
        <end position="194"/>
    </location>
    <ligand>
        <name>substrate</name>
    </ligand>
</feature>
<comment type="subunit">
    <text evidence="4 9">Homodimer.</text>
</comment>
<dbReference type="PIRSF" id="PIRSF000190">
    <property type="entry name" value="Pyd_amn-ph_oxd"/>
    <property type="match status" value="1"/>
</dbReference>
<comment type="similarity">
    <text evidence="3 9">Belongs to the pyridoxamine 5'-phosphate oxidase family.</text>
</comment>
<evidence type="ECO:0000259" key="13">
    <source>
        <dbReference type="Pfam" id="PF10590"/>
    </source>
</evidence>
<dbReference type="InterPro" id="IPR000659">
    <property type="entry name" value="Pyridox_Oxase"/>
</dbReference>
<evidence type="ECO:0000256" key="8">
    <source>
        <dbReference type="ARBA" id="ARBA00023096"/>
    </source>
</evidence>
<feature type="domain" description="Pyridoxine 5'-phosphate oxidase dimerisation C-terminal" evidence="13">
    <location>
        <begin position="173"/>
        <end position="214"/>
    </location>
</feature>
<dbReference type="EC" id="1.4.3.5" evidence="9"/>